<proteinExistence type="predicted"/>
<comment type="caution">
    <text evidence="6">The sequence shown here is derived from an EMBL/GenBank/DDBJ whole genome shotgun (WGS) entry which is preliminary data.</text>
</comment>
<dbReference type="GO" id="GO:0005525">
    <property type="term" value="F:GTP binding"/>
    <property type="evidence" value="ECO:0007669"/>
    <property type="project" value="UniProtKB-KW"/>
</dbReference>
<dbReference type="PROSITE" id="PS51883">
    <property type="entry name" value="OBG"/>
    <property type="match status" value="1"/>
</dbReference>
<dbReference type="InterPro" id="IPR027417">
    <property type="entry name" value="P-loop_NTPase"/>
</dbReference>
<dbReference type="PROSITE" id="PS51710">
    <property type="entry name" value="G_OBG"/>
    <property type="match status" value="1"/>
</dbReference>
<dbReference type="InterPro" id="IPR036726">
    <property type="entry name" value="GTP1_OBG_dom_sf"/>
</dbReference>
<evidence type="ECO:0000313" key="7">
    <source>
        <dbReference type="Proteomes" id="UP000243797"/>
    </source>
</evidence>
<evidence type="ECO:0000256" key="3">
    <source>
        <dbReference type="SAM" id="MobiDB-lite"/>
    </source>
</evidence>
<sequence length="587" mass="63582">MSRSLRQTGSLLFSRSAAPAPLSYTGRAVCKVWRARQARAPVRFITASATDSTTDDDLPPSWPRRRPDTPEDDASLDPSPDDYALSPFTDECSLTIQAGGGGHGCISFLREKFIPNGPANGGDGGTGGSVFIQAVRGETSLHKLARRGTLKAGRGKNGKGKAKGGERGEDILIQVPVGTIVREIARKDPVEEEFALRRRNKGFGGDARAADTQDDGTDQTSKWRRDKWLLYPGGLPKWFTAADFPALPRPRRSNLSAAQPKAPIRIDLDSPMESPMLLAAGAVGGLGNPHFVTKDIIRPKYATRGDDGMTLQLQLELKLIADVGLVGLPNAGKSTLLRSLTRSRARVGNWAFTTLQPNVGTVILDDFKARPFHQALRSGSEIRESFTIADIPGLIEDAHLDKGLGLGFLRHVERAGVLAFVVDLSEGDSVDKLKGLWKEVSQYEALREVELSAETERRLQANPTPTTWDPRDPFGTSSTAIVEGDDPSLALSDQKGGLEPIRILSISAKPWLVIATKADLPETQDNFAQLHEYVRKVGQKEEPHPSGRQNGWRSQLHVVPVSAIQAQGVDRLVPAILDLLGTNGPAK</sequence>
<dbReference type="GO" id="GO:0042254">
    <property type="term" value="P:ribosome biogenesis"/>
    <property type="evidence" value="ECO:0007669"/>
    <property type="project" value="UniProtKB-UniRule"/>
</dbReference>
<evidence type="ECO:0000313" key="6">
    <source>
        <dbReference type="EMBL" id="PNS15040.1"/>
    </source>
</evidence>
<reference evidence="6 7" key="1">
    <citation type="submission" date="2017-06" db="EMBL/GenBank/DDBJ databases">
        <title>Draft genome sequence of a variant of Elsinoe murrayae.</title>
        <authorList>
            <person name="Cheng Q."/>
        </authorList>
    </citation>
    <scope>NUCLEOTIDE SEQUENCE [LARGE SCALE GENOMIC DNA]</scope>
    <source>
        <strain evidence="6 7">CQ-2017a</strain>
    </source>
</reference>
<accession>A0A2K1QJG6</accession>
<protein>
    <submittedName>
        <fullName evidence="6">GTPase Obg</fullName>
    </submittedName>
</protein>
<keyword evidence="1" id="KW-0547">Nucleotide-binding</keyword>
<organism evidence="6 7">
    <name type="scientific">Sphaceloma murrayae</name>
    <dbReference type="NCBI Taxonomy" id="2082308"/>
    <lineage>
        <taxon>Eukaryota</taxon>
        <taxon>Fungi</taxon>
        <taxon>Dikarya</taxon>
        <taxon>Ascomycota</taxon>
        <taxon>Pezizomycotina</taxon>
        <taxon>Dothideomycetes</taxon>
        <taxon>Dothideomycetidae</taxon>
        <taxon>Myriangiales</taxon>
        <taxon>Elsinoaceae</taxon>
        <taxon>Sphaceloma</taxon>
    </lineage>
</organism>
<evidence type="ECO:0000259" key="5">
    <source>
        <dbReference type="PROSITE" id="PS51883"/>
    </source>
</evidence>
<dbReference type="InterPro" id="IPR031167">
    <property type="entry name" value="G_OBG"/>
</dbReference>
<dbReference type="EMBL" id="NKHZ01000081">
    <property type="protein sequence ID" value="PNS15040.1"/>
    <property type="molecule type" value="Genomic_DNA"/>
</dbReference>
<evidence type="ECO:0000259" key="4">
    <source>
        <dbReference type="PROSITE" id="PS51710"/>
    </source>
</evidence>
<dbReference type="InterPro" id="IPR006169">
    <property type="entry name" value="GTP1_OBG_dom"/>
</dbReference>
<feature type="domain" description="Obg" evidence="5">
    <location>
        <begin position="86"/>
        <end position="320"/>
    </location>
</feature>
<keyword evidence="2" id="KW-0342">GTP-binding</keyword>
<dbReference type="SUPFAM" id="SSF52540">
    <property type="entry name" value="P-loop containing nucleoside triphosphate hydrolases"/>
    <property type="match status" value="1"/>
</dbReference>
<evidence type="ECO:0000256" key="2">
    <source>
        <dbReference type="ARBA" id="ARBA00023134"/>
    </source>
</evidence>
<dbReference type="Proteomes" id="UP000243797">
    <property type="component" value="Unassembled WGS sequence"/>
</dbReference>
<dbReference type="PANTHER" id="PTHR11702:SF31">
    <property type="entry name" value="MITOCHONDRIAL RIBOSOME-ASSOCIATED GTPASE 2"/>
    <property type="match status" value="1"/>
</dbReference>
<dbReference type="Gene3D" id="2.70.210.12">
    <property type="entry name" value="GTP1/OBG domain"/>
    <property type="match status" value="1"/>
</dbReference>
<dbReference type="CDD" id="cd01898">
    <property type="entry name" value="Obg"/>
    <property type="match status" value="1"/>
</dbReference>
<dbReference type="AlphaFoldDB" id="A0A2K1QJG6"/>
<dbReference type="PANTHER" id="PTHR11702">
    <property type="entry name" value="DEVELOPMENTALLY REGULATED GTP-BINDING PROTEIN-RELATED"/>
    <property type="match status" value="1"/>
</dbReference>
<dbReference type="STRING" id="2082308.A0A2K1QJG6"/>
<evidence type="ECO:0000256" key="1">
    <source>
        <dbReference type="ARBA" id="ARBA00022741"/>
    </source>
</evidence>
<dbReference type="SUPFAM" id="SSF82051">
    <property type="entry name" value="Obg GTP-binding protein N-terminal domain"/>
    <property type="match status" value="1"/>
</dbReference>
<dbReference type="Gene3D" id="3.40.50.300">
    <property type="entry name" value="P-loop containing nucleotide triphosphate hydrolases"/>
    <property type="match status" value="1"/>
</dbReference>
<keyword evidence="7" id="KW-1185">Reference proteome</keyword>
<dbReference type="GO" id="GO:0003924">
    <property type="term" value="F:GTPase activity"/>
    <property type="evidence" value="ECO:0007669"/>
    <property type="project" value="InterPro"/>
</dbReference>
<dbReference type="OrthoDB" id="347018at2759"/>
<dbReference type="InterPro" id="IPR045086">
    <property type="entry name" value="OBG_GTPase"/>
</dbReference>
<feature type="region of interest" description="Disordered" evidence="3">
    <location>
        <begin position="46"/>
        <end position="81"/>
    </location>
</feature>
<dbReference type="InParanoid" id="A0A2K1QJG6"/>
<name>A0A2K1QJG6_9PEZI</name>
<dbReference type="InterPro" id="IPR006073">
    <property type="entry name" value="GTP-bd"/>
</dbReference>
<dbReference type="GO" id="GO:0005739">
    <property type="term" value="C:mitochondrion"/>
    <property type="evidence" value="ECO:0007669"/>
    <property type="project" value="TreeGrafter"/>
</dbReference>
<dbReference type="Pfam" id="PF01018">
    <property type="entry name" value="GTP1_OBG"/>
    <property type="match status" value="2"/>
</dbReference>
<dbReference type="PRINTS" id="PR00326">
    <property type="entry name" value="GTP1OBG"/>
</dbReference>
<feature type="domain" description="OBG-type G" evidence="4">
    <location>
        <begin position="321"/>
        <end position="581"/>
    </location>
</feature>
<feature type="region of interest" description="Disordered" evidence="3">
    <location>
        <begin position="454"/>
        <end position="473"/>
    </location>
</feature>
<dbReference type="FunCoup" id="A0A2K1QJG6">
    <property type="interactions" value="471"/>
</dbReference>
<gene>
    <name evidence="6" type="ORF">CAC42_2269</name>
</gene>
<dbReference type="Pfam" id="PF01926">
    <property type="entry name" value="MMR_HSR1"/>
    <property type="match status" value="1"/>
</dbReference>